<organism evidence="1 2">
    <name type="scientific">Halonotius aquaticus</name>
    <dbReference type="NCBI Taxonomy" id="2216978"/>
    <lineage>
        <taxon>Archaea</taxon>
        <taxon>Methanobacteriati</taxon>
        <taxon>Methanobacteriota</taxon>
        <taxon>Stenosarchaea group</taxon>
        <taxon>Halobacteria</taxon>
        <taxon>Halobacteriales</taxon>
        <taxon>Haloferacaceae</taxon>
        <taxon>Halonotius</taxon>
    </lineage>
</organism>
<name>A0A3A6PWX3_9EURY</name>
<proteinExistence type="predicted"/>
<evidence type="ECO:0000313" key="2">
    <source>
        <dbReference type="Proteomes" id="UP000276588"/>
    </source>
</evidence>
<reference evidence="1 2" key="1">
    <citation type="submission" date="2018-06" db="EMBL/GenBank/DDBJ databases">
        <title>Halonotius sp. F13-13 a new haloarchaeeon isolated from a solar saltern from Isla Cristina, Huelva, Spain.</title>
        <authorList>
            <person name="Duran-Viseras A."/>
            <person name="Sanchez-Porro C."/>
            <person name="Ventosa A."/>
        </authorList>
    </citation>
    <scope>NUCLEOTIDE SEQUENCE [LARGE SCALE GENOMIC DNA]</scope>
    <source>
        <strain evidence="1 2">F13-13</strain>
    </source>
</reference>
<comment type="caution">
    <text evidence="1">The sequence shown here is derived from an EMBL/GenBank/DDBJ whole genome shotgun (WGS) entry which is preliminary data.</text>
</comment>
<dbReference type="EMBL" id="QKNY01000005">
    <property type="protein sequence ID" value="RJX44204.1"/>
    <property type="molecule type" value="Genomic_DNA"/>
</dbReference>
<keyword evidence="2" id="KW-1185">Reference proteome</keyword>
<dbReference type="AlphaFoldDB" id="A0A3A6PWX3"/>
<dbReference type="Proteomes" id="UP000276588">
    <property type="component" value="Unassembled WGS sequence"/>
</dbReference>
<gene>
    <name evidence="1" type="ORF">DM826_03780</name>
</gene>
<protein>
    <submittedName>
        <fullName evidence="1">Uncharacterized protein</fullName>
    </submittedName>
</protein>
<sequence length="94" mass="10077">MVDTEAYTIEGPDGSSETLDVPAGLVETLAEPGEEPTTVISDIVVQALAQHAHSLVHHAEGEPSPELVELNEAVEELFEERFGMSLEDAMGHSH</sequence>
<evidence type="ECO:0000313" key="1">
    <source>
        <dbReference type="EMBL" id="RJX44204.1"/>
    </source>
</evidence>
<dbReference type="InterPro" id="IPR055967">
    <property type="entry name" value="DUF7545"/>
</dbReference>
<dbReference type="Pfam" id="PF24411">
    <property type="entry name" value="DUF7545"/>
    <property type="match status" value="1"/>
</dbReference>
<dbReference type="OrthoDB" id="311268at2157"/>
<accession>A0A3A6PWX3</accession>
<dbReference type="RefSeq" id="WP_120101639.1">
    <property type="nucleotide sequence ID" value="NZ_QKNY01000005.1"/>
</dbReference>